<organism evidence="1 2">
    <name type="scientific">Streptomyces flavalbus</name>
    <dbReference type="NCBI Taxonomy" id="2665155"/>
    <lineage>
        <taxon>Bacteria</taxon>
        <taxon>Bacillati</taxon>
        <taxon>Actinomycetota</taxon>
        <taxon>Actinomycetes</taxon>
        <taxon>Kitasatosporales</taxon>
        <taxon>Streptomycetaceae</taxon>
        <taxon>Streptomyces</taxon>
    </lineage>
</organism>
<dbReference type="RefSeq" id="WP_381606886.1">
    <property type="nucleotide sequence ID" value="NZ_JBHTEB010000001.1"/>
</dbReference>
<comment type="caution">
    <text evidence="1">The sequence shown here is derived from an EMBL/GenBank/DDBJ whole genome shotgun (WGS) entry which is preliminary data.</text>
</comment>
<dbReference type="Proteomes" id="UP001597023">
    <property type="component" value="Unassembled WGS sequence"/>
</dbReference>
<dbReference type="EMBL" id="JBHTEB010000001">
    <property type="protein sequence ID" value="MFD0314611.1"/>
    <property type="molecule type" value="Genomic_DNA"/>
</dbReference>
<reference evidence="2" key="1">
    <citation type="journal article" date="2019" name="Int. J. Syst. Evol. Microbiol.">
        <title>The Global Catalogue of Microorganisms (GCM) 10K type strain sequencing project: providing services to taxonomists for standard genome sequencing and annotation.</title>
        <authorList>
            <consortium name="The Broad Institute Genomics Platform"/>
            <consortium name="The Broad Institute Genome Sequencing Center for Infectious Disease"/>
            <person name="Wu L."/>
            <person name="Ma J."/>
        </authorList>
    </citation>
    <scope>NUCLEOTIDE SEQUENCE [LARGE SCALE GENOMIC DNA]</scope>
    <source>
        <strain evidence="2">CGMCC 4.7400</strain>
    </source>
</reference>
<gene>
    <name evidence="1" type="ORF">ACFQZ6_10275</name>
</gene>
<name>A0ABW2W660_9ACTN</name>
<keyword evidence="2" id="KW-1185">Reference proteome</keyword>
<evidence type="ECO:0000313" key="1">
    <source>
        <dbReference type="EMBL" id="MFD0314611.1"/>
    </source>
</evidence>
<sequence length="316" mass="35417">MSSQVTSEAATLQADVDAVFDSLARAMKSFEAEFESSDGPRVVWREHLASLTFHMIEKVRECICDLRALVGGGGLAGDETGPQRVEDFERNVLSPLASGLIVGMLLKLNRVLCRPFLVRPIEALAAALIARNAVIEGNSDTVDAFSRKVLGLEHPARWREAVEMALLGDWVALLGTGTVTKTYVHDQLRRHADVQHRYLQPVWEGRIKGERTVLLAQPVDEARTIADLLVEHWTPEQDLLSKETDARVSTVLKYLSAEELTMALEWAEHGGPWPVVANELGWERKFGERVRRKLSRLGERHTDRAAEAERTTRRTR</sequence>
<evidence type="ECO:0000313" key="2">
    <source>
        <dbReference type="Proteomes" id="UP001597023"/>
    </source>
</evidence>
<protein>
    <submittedName>
        <fullName evidence="1">Uncharacterized protein</fullName>
    </submittedName>
</protein>
<accession>A0ABW2W660</accession>
<proteinExistence type="predicted"/>